<dbReference type="PANTHER" id="PTHR46321:SF1">
    <property type="entry name" value="KIF-BINDING PROTEIN"/>
    <property type="match status" value="1"/>
</dbReference>
<keyword evidence="7" id="KW-1185">Reference proteome</keyword>
<evidence type="ECO:0000256" key="1">
    <source>
        <dbReference type="ARBA" id="ARBA00004245"/>
    </source>
</evidence>
<dbReference type="STRING" id="46835.A0A504YEJ3"/>
<evidence type="ECO:0000256" key="2">
    <source>
        <dbReference type="ARBA" id="ARBA00010305"/>
    </source>
</evidence>
<dbReference type="OrthoDB" id="409897at2759"/>
<organism evidence="6 7">
    <name type="scientific">Fasciola gigantica</name>
    <name type="common">Giant liver fluke</name>
    <dbReference type="NCBI Taxonomy" id="46835"/>
    <lineage>
        <taxon>Eukaryota</taxon>
        <taxon>Metazoa</taxon>
        <taxon>Spiralia</taxon>
        <taxon>Lophotrochozoa</taxon>
        <taxon>Platyhelminthes</taxon>
        <taxon>Trematoda</taxon>
        <taxon>Digenea</taxon>
        <taxon>Plagiorchiida</taxon>
        <taxon>Echinostomata</taxon>
        <taxon>Echinostomatoidea</taxon>
        <taxon>Fasciolidae</taxon>
        <taxon>Fasciola</taxon>
    </lineage>
</organism>
<proteinExistence type="inferred from homology"/>
<keyword evidence="5" id="KW-0206">Cytoskeleton</keyword>
<dbReference type="GO" id="GO:0005856">
    <property type="term" value="C:cytoskeleton"/>
    <property type="evidence" value="ECO:0007669"/>
    <property type="project" value="UniProtKB-SubCell"/>
</dbReference>
<evidence type="ECO:0000256" key="5">
    <source>
        <dbReference type="ARBA" id="ARBA00023212"/>
    </source>
</evidence>
<reference evidence="6 7" key="1">
    <citation type="submission" date="2019-04" db="EMBL/GenBank/DDBJ databases">
        <title>Annotation for the trematode Fasciola gigantica.</title>
        <authorList>
            <person name="Choi Y.-J."/>
        </authorList>
    </citation>
    <scope>NUCLEOTIDE SEQUENCE [LARGE SCALE GENOMIC DNA]</scope>
    <source>
        <strain evidence="6">Uganda_cow_1</strain>
    </source>
</reference>
<dbReference type="PANTHER" id="PTHR46321">
    <property type="entry name" value="KIF1-BINDING PROTEIN"/>
    <property type="match status" value="1"/>
</dbReference>
<gene>
    <name evidence="6" type="ORF">FGIG_05163</name>
</gene>
<dbReference type="Pfam" id="PF12309">
    <property type="entry name" value="KBP_C"/>
    <property type="match status" value="1"/>
</dbReference>
<dbReference type="InterPro" id="IPR022083">
    <property type="entry name" value="KBP"/>
</dbReference>
<evidence type="ECO:0000256" key="3">
    <source>
        <dbReference type="ARBA" id="ARBA00016840"/>
    </source>
</evidence>
<comment type="caution">
    <text evidence="6">The sequence shown here is derived from an EMBL/GenBank/DDBJ whole genome shotgun (WGS) entry which is preliminary data.</text>
</comment>
<keyword evidence="4" id="KW-0963">Cytoplasm</keyword>
<comment type="similarity">
    <text evidence="2">Belongs to the KIF-binding protein family.</text>
</comment>
<evidence type="ECO:0000313" key="6">
    <source>
        <dbReference type="EMBL" id="TPP59554.1"/>
    </source>
</evidence>
<dbReference type="Proteomes" id="UP000316759">
    <property type="component" value="Unassembled WGS sequence"/>
</dbReference>
<accession>A0A504YEJ3</accession>
<dbReference type="EMBL" id="SUNJ01010555">
    <property type="protein sequence ID" value="TPP59554.1"/>
    <property type="molecule type" value="Genomic_DNA"/>
</dbReference>
<dbReference type="AlphaFoldDB" id="A0A504YEJ3"/>
<comment type="subcellular location">
    <subcellularLocation>
        <location evidence="1">Cytoplasm</location>
        <location evidence="1">Cytoskeleton</location>
    </subcellularLocation>
</comment>
<sequence length="748" mass="84863">MATQVQAFLQENSQAIRELRNLEMIRLNRYTPLNTARNAAMRIYAELLENFKSTFPRITTTTLLLYWGFIRTRIAGLHLETGDRNQAYEVLMSIVKQANAMEPVYSLLEKLRFPEKFQPPNSLGGAQLTNSDMLMLNIFAGLLQNTFNLLAASLSVPTETNISADSSALHWLHSAKRVHELYLIQNPENIGPTFWETIQFRECVESLGENIPNGEAESEMSPERLLFEHGYTSTIFLLAQAYQLANEPDHAASYCQLTLSRQITFARPYRNLLRVFGPLDRRKRSRAMSARRSRDAITEGMGLRRRPVDCLSAAFQPFDRIEWASNATSLGRYYETVGLKTNTFYSALECHTSALAILDEIGPQPQLSSTSCTPAADDKTGHFSTREQRIRANIYRSLAEMFLNLLDLGVQALQSTTKQSDNSDITSKVRNSNAAKDFGSMFQLDLRAVLDRLNEGFVEETTDSSALSDEHCFSAHQNSINGPAMHTEDENIADTLSTVPSNYHSASRLFRAVSYAISQAEHFYTMEERCSDAVELVQSRSKAYRMLAAFESTRARQCRMHKRRVDMITRVLKPLNRQHYQHVCRQLLFELAETLSTMRDLKQEIHDELIGETSKAPLHYARKANQLAKRAVATFDEFLATFGRSPGQNTKIRKFTEDEIRPVMLAHFYSARLHSRIIAVNPNEQIRSLSRALSGYRAAVSVVENHLQRHPRSSIQNAEELSIARDMCNLLPVRLSRLVRGEPIGTVS</sequence>
<evidence type="ECO:0000313" key="7">
    <source>
        <dbReference type="Proteomes" id="UP000316759"/>
    </source>
</evidence>
<name>A0A504YEJ3_FASGI</name>
<evidence type="ECO:0000256" key="4">
    <source>
        <dbReference type="ARBA" id="ARBA00022490"/>
    </source>
</evidence>
<protein>
    <recommendedName>
        <fullName evidence="3">KIF-binding protein</fullName>
    </recommendedName>
</protein>